<dbReference type="InterPro" id="IPR018052">
    <property type="entry name" value="Ald1_epimerase_CS"/>
</dbReference>
<dbReference type="InterPro" id="IPR008183">
    <property type="entry name" value="Aldose_1/G6P_1-epimerase"/>
</dbReference>
<dbReference type="PIRSF" id="PIRSF005096">
    <property type="entry name" value="GALM"/>
    <property type="match status" value="1"/>
</dbReference>
<dbReference type="UniPathway" id="UPA00242"/>
<feature type="active site" description="Proton acceptor" evidence="15">
    <location>
        <position position="343"/>
    </location>
</feature>
<dbReference type="GO" id="GO:0030246">
    <property type="term" value="F:carbohydrate binding"/>
    <property type="evidence" value="ECO:0007669"/>
    <property type="project" value="InterPro"/>
</dbReference>
<evidence type="ECO:0000313" key="18">
    <source>
        <dbReference type="EMBL" id="BCI64873.1"/>
    </source>
</evidence>
<organism evidence="18 19">
    <name type="scientific">Coprobacter secundus subsp. similis</name>
    <dbReference type="NCBI Taxonomy" id="2751153"/>
    <lineage>
        <taxon>Bacteria</taxon>
        <taxon>Pseudomonadati</taxon>
        <taxon>Bacteroidota</taxon>
        <taxon>Bacteroidia</taxon>
        <taxon>Bacteroidales</taxon>
        <taxon>Barnesiellaceae</taxon>
        <taxon>Coprobacter</taxon>
    </lineage>
</organism>
<comment type="subcellular location">
    <subcellularLocation>
        <location evidence="3">Cytoplasm</location>
    </subcellularLocation>
</comment>
<evidence type="ECO:0000256" key="15">
    <source>
        <dbReference type="PIRSR" id="PIRSR005096-1"/>
    </source>
</evidence>
<evidence type="ECO:0000256" key="10">
    <source>
        <dbReference type="ARBA" id="ARBA00022553"/>
    </source>
</evidence>
<gene>
    <name evidence="18" type="ORF">Cop2CBH44_32260</name>
</gene>
<dbReference type="AlphaFoldDB" id="A0A7G1I0V7"/>
<evidence type="ECO:0000256" key="17">
    <source>
        <dbReference type="PIRSR" id="PIRSR005096-3"/>
    </source>
</evidence>
<dbReference type="NCBIfam" id="NF008277">
    <property type="entry name" value="PRK11055.1"/>
    <property type="match status" value="1"/>
</dbReference>
<dbReference type="Pfam" id="PF01263">
    <property type="entry name" value="Aldose_epim"/>
    <property type="match status" value="1"/>
</dbReference>
<dbReference type="PANTHER" id="PTHR10091:SF0">
    <property type="entry name" value="GALACTOSE MUTAROTASE"/>
    <property type="match status" value="1"/>
</dbReference>
<dbReference type="RefSeq" id="WP_021930128.1">
    <property type="nucleotide sequence ID" value="NZ_AP023322.1"/>
</dbReference>
<evidence type="ECO:0000256" key="3">
    <source>
        <dbReference type="ARBA" id="ARBA00004496"/>
    </source>
</evidence>
<keyword evidence="19" id="KW-1185">Reference proteome</keyword>
<comment type="catalytic activity">
    <reaction evidence="1 14">
        <text>alpha-D-glucose = beta-D-glucose</text>
        <dbReference type="Rhea" id="RHEA:10264"/>
        <dbReference type="ChEBI" id="CHEBI:15903"/>
        <dbReference type="ChEBI" id="CHEBI:17925"/>
        <dbReference type="EC" id="5.1.3.3"/>
    </reaction>
</comment>
<keyword evidence="12 14" id="KW-0413">Isomerase</keyword>
<dbReference type="PANTHER" id="PTHR10091">
    <property type="entry name" value="ALDOSE-1-EPIMERASE"/>
    <property type="match status" value="1"/>
</dbReference>
<dbReference type="GO" id="GO:0004034">
    <property type="term" value="F:aldose 1-epimerase activity"/>
    <property type="evidence" value="ECO:0007669"/>
    <property type="project" value="UniProtKB-EC"/>
</dbReference>
<name>A0A7G1I0V7_9BACT</name>
<dbReference type="GO" id="GO:0033499">
    <property type="term" value="P:galactose catabolic process via UDP-galactose, Leloir pathway"/>
    <property type="evidence" value="ECO:0007669"/>
    <property type="project" value="TreeGrafter"/>
</dbReference>
<dbReference type="CDD" id="cd09019">
    <property type="entry name" value="galactose_mutarotase_like"/>
    <property type="match status" value="1"/>
</dbReference>
<evidence type="ECO:0000256" key="14">
    <source>
        <dbReference type="PIRNR" id="PIRNR005096"/>
    </source>
</evidence>
<dbReference type="InterPro" id="IPR047215">
    <property type="entry name" value="Galactose_mutarotase-like"/>
</dbReference>
<evidence type="ECO:0000256" key="8">
    <source>
        <dbReference type="ARBA" id="ARBA00014165"/>
    </source>
</evidence>
<evidence type="ECO:0000256" key="6">
    <source>
        <dbReference type="ARBA" id="ARBA00011245"/>
    </source>
</evidence>
<keyword evidence="11" id="KW-0106">Calcium</keyword>
<feature type="binding site" evidence="17">
    <location>
        <begin position="108"/>
        <end position="109"/>
    </location>
    <ligand>
        <name>beta-D-galactose</name>
        <dbReference type="ChEBI" id="CHEBI:27667"/>
    </ligand>
</feature>
<reference evidence="19" key="1">
    <citation type="submission" date="2020-07" db="EMBL/GenBank/DDBJ databases">
        <title>Complete genome sequencing of Coprobacter sp. strain 2CBH44.</title>
        <authorList>
            <person name="Sakamoto M."/>
            <person name="Murakami T."/>
            <person name="Mori H."/>
        </authorList>
    </citation>
    <scope>NUCLEOTIDE SEQUENCE [LARGE SCALE GENOMIC DNA]</scope>
    <source>
        <strain evidence="19">2CBH44</strain>
    </source>
</reference>
<dbReference type="SUPFAM" id="SSF74650">
    <property type="entry name" value="Galactose mutarotase-like"/>
    <property type="match status" value="1"/>
</dbReference>
<dbReference type="Proteomes" id="UP000594042">
    <property type="component" value="Chromosome"/>
</dbReference>
<evidence type="ECO:0000256" key="11">
    <source>
        <dbReference type="ARBA" id="ARBA00022837"/>
    </source>
</evidence>
<comment type="similarity">
    <text evidence="5 14">Belongs to the aldose epimerase family.</text>
</comment>
<dbReference type="Gene3D" id="2.70.98.10">
    <property type="match status" value="1"/>
</dbReference>
<dbReference type="KEGG" id="copr:Cop2CBH44_32260"/>
<evidence type="ECO:0000256" key="2">
    <source>
        <dbReference type="ARBA" id="ARBA00001913"/>
    </source>
</evidence>
<dbReference type="EMBL" id="AP023322">
    <property type="protein sequence ID" value="BCI64873.1"/>
    <property type="molecule type" value="Genomic_DNA"/>
</dbReference>
<keyword evidence="10" id="KW-0597">Phosphoprotein</keyword>
<evidence type="ECO:0000256" key="5">
    <source>
        <dbReference type="ARBA" id="ARBA00006206"/>
    </source>
</evidence>
<sequence>MKNLMWVVGLALLCACSGGKNTTESLTASGLKESDFQTEVEGKKTDLFVLKNKNNMEVCITNFGGRIVSVMVPDKDGNMRDVVLGFDSIQDYIKYPSDFGATIGRYANRINQGKFTLDGVEYQLPQNNYGHCLHGGPKGFQYQIFDAQKLNDQELQLTYVSKDGEEGFPGNLTCNVKFTLTDDNAIDIQYEATTDKPTVVNMTNHSYFNLDGDPTGDNSDYLLTIDADSYTPVDSTFMTTGEILPVEGTDMDFRTPTAIGERINDTAFVQIKNGKGYDHNWVLNTKGDISKKAASLKSPKTGIVLDVYTNEPGVQVYCGNFLDGTLTGKKGIVYNQRASVCLETQKYPDTPNKADWPTAVLRPGETYKSQCIFKFSVDK</sequence>
<dbReference type="FunFam" id="2.70.98.10:FF:000003">
    <property type="entry name" value="Aldose 1-epimerase"/>
    <property type="match status" value="1"/>
</dbReference>
<evidence type="ECO:0000256" key="4">
    <source>
        <dbReference type="ARBA" id="ARBA00005028"/>
    </source>
</evidence>
<comment type="subunit">
    <text evidence="6">Monomer.</text>
</comment>
<dbReference type="PROSITE" id="PS00545">
    <property type="entry name" value="ALDOSE_1_EPIMERASE"/>
    <property type="match status" value="1"/>
</dbReference>
<feature type="binding site" evidence="17">
    <location>
        <begin position="205"/>
        <end position="207"/>
    </location>
    <ligand>
        <name>beta-D-galactose</name>
        <dbReference type="ChEBI" id="CHEBI:27667"/>
    </ligand>
</feature>
<proteinExistence type="inferred from homology"/>
<keyword evidence="13 14" id="KW-0119">Carbohydrate metabolism</keyword>
<evidence type="ECO:0000256" key="12">
    <source>
        <dbReference type="ARBA" id="ARBA00023235"/>
    </source>
</evidence>
<comment type="cofactor">
    <cofactor evidence="2">
        <name>Ca(2+)</name>
        <dbReference type="ChEBI" id="CHEBI:29108"/>
    </cofactor>
</comment>
<evidence type="ECO:0000256" key="16">
    <source>
        <dbReference type="PIRSR" id="PIRSR005096-2"/>
    </source>
</evidence>
<feature type="binding site" evidence="16">
    <location>
        <position position="278"/>
    </location>
    <ligand>
        <name>beta-D-galactose</name>
        <dbReference type="ChEBI" id="CHEBI:27667"/>
    </ligand>
</feature>
<evidence type="ECO:0000256" key="9">
    <source>
        <dbReference type="ARBA" id="ARBA00022490"/>
    </source>
</evidence>
<dbReference type="InterPro" id="IPR014718">
    <property type="entry name" value="GH-type_carb-bd"/>
</dbReference>
<dbReference type="GO" id="GO:0005737">
    <property type="term" value="C:cytoplasm"/>
    <property type="evidence" value="ECO:0007669"/>
    <property type="project" value="UniProtKB-SubCell"/>
</dbReference>
<feature type="active site" description="Proton donor" evidence="15">
    <location>
        <position position="205"/>
    </location>
</feature>
<keyword evidence="9" id="KW-0963">Cytoplasm</keyword>
<evidence type="ECO:0000313" key="19">
    <source>
        <dbReference type="Proteomes" id="UP000594042"/>
    </source>
</evidence>
<dbReference type="EC" id="5.1.3.3" evidence="7 14"/>
<accession>A0A7G1I0V7</accession>
<protein>
    <recommendedName>
        <fullName evidence="8 14">Aldose 1-epimerase</fullName>
        <ecNumber evidence="7 14">5.1.3.3</ecNumber>
    </recommendedName>
</protein>
<evidence type="ECO:0000256" key="13">
    <source>
        <dbReference type="ARBA" id="ARBA00023277"/>
    </source>
</evidence>
<comment type="pathway">
    <text evidence="4 14">Carbohydrate metabolism; hexose metabolism.</text>
</comment>
<evidence type="ECO:0000256" key="7">
    <source>
        <dbReference type="ARBA" id="ARBA00013185"/>
    </source>
</evidence>
<dbReference type="InterPro" id="IPR015443">
    <property type="entry name" value="Aldose_1-epimerase"/>
</dbReference>
<dbReference type="GO" id="GO:0006006">
    <property type="term" value="P:glucose metabolic process"/>
    <property type="evidence" value="ECO:0007669"/>
    <property type="project" value="TreeGrafter"/>
</dbReference>
<dbReference type="InterPro" id="IPR011013">
    <property type="entry name" value="Gal_mutarotase_sf_dom"/>
</dbReference>
<evidence type="ECO:0000256" key="1">
    <source>
        <dbReference type="ARBA" id="ARBA00001614"/>
    </source>
</evidence>
<dbReference type="PROSITE" id="PS51257">
    <property type="entry name" value="PROKAR_LIPOPROTEIN"/>
    <property type="match status" value="1"/>
</dbReference>